<protein>
    <recommendedName>
        <fullName evidence="3">DUF2116 family Zn-ribbon domain-containing protein</fullName>
    </recommendedName>
</protein>
<dbReference type="EMBL" id="CP014224">
    <property type="protein sequence ID" value="ANW97295.1"/>
    <property type="molecule type" value="Genomic_DNA"/>
</dbReference>
<sequence>MEEKYCLECGEKVVGRSDKKFCNDQCRNAYNNKLEVGNKSLVRNINNALKKNYKILCELNTTGKTKVHKNTMDEKGFNFNLYTNIYQTKTGNQYYYCYDEGYLLLEGDYVLLVKK</sequence>
<dbReference type="AlphaFoldDB" id="A0A1B1Y955"/>
<organism evidence="1 2">
    <name type="scientific">Wenyingzhuangia fucanilytica</name>
    <dbReference type="NCBI Taxonomy" id="1790137"/>
    <lineage>
        <taxon>Bacteria</taxon>
        <taxon>Pseudomonadati</taxon>
        <taxon>Bacteroidota</taxon>
        <taxon>Flavobacteriia</taxon>
        <taxon>Flavobacteriales</taxon>
        <taxon>Flavobacteriaceae</taxon>
        <taxon>Wenyingzhuangia</taxon>
    </lineage>
</organism>
<evidence type="ECO:0000313" key="2">
    <source>
        <dbReference type="Proteomes" id="UP000092967"/>
    </source>
</evidence>
<evidence type="ECO:0000313" key="1">
    <source>
        <dbReference type="EMBL" id="ANW97295.1"/>
    </source>
</evidence>
<dbReference type="Proteomes" id="UP000092967">
    <property type="component" value="Chromosome"/>
</dbReference>
<dbReference type="OrthoDB" id="5187906at2"/>
<name>A0A1B1Y955_9FLAO</name>
<dbReference type="RefSeq" id="WP_068828369.1">
    <property type="nucleotide sequence ID" value="NZ_CP014224.1"/>
</dbReference>
<keyword evidence="2" id="KW-1185">Reference proteome</keyword>
<dbReference type="KEGG" id="wfu:AXE80_13765"/>
<evidence type="ECO:0008006" key="3">
    <source>
        <dbReference type="Google" id="ProtNLM"/>
    </source>
</evidence>
<proteinExistence type="predicted"/>
<gene>
    <name evidence="1" type="ORF">AXE80_13765</name>
</gene>
<accession>A0A1B1Y955</accession>
<reference evidence="1 2" key="1">
    <citation type="submission" date="2016-02" db="EMBL/GenBank/DDBJ databases">
        <authorList>
            <person name="Wen L."/>
            <person name="He K."/>
            <person name="Yang H."/>
        </authorList>
    </citation>
    <scope>NUCLEOTIDE SEQUENCE [LARGE SCALE GENOMIC DNA]</scope>
    <source>
        <strain evidence="1 2">CZ1127</strain>
    </source>
</reference>